<name>A0AA39M584_9BILA</name>
<comment type="caution">
    <text evidence="1">The sequence shown here is derived from an EMBL/GenBank/DDBJ whole genome shotgun (WGS) entry which is preliminary data.</text>
</comment>
<evidence type="ECO:0000313" key="1">
    <source>
        <dbReference type="EMBL" id="KAK0421009.1"/>
    </source>
</evidence>
<organism evidence="1 2">
    <name type="scientific">Steinernema hermaphroditum</name>
    <dbReference type="NCBI Taxonomy" id="289476"/>
    <lineage>
        <taxon>Eukaryota</taxon>
        <taxon>Metazoa</taxon>
        <taxon>Ecdysozoa</taxon>
        <taxon>Nematoda</taxon>
        <taxon>Chromadorea</taxon>
        <taxon>Rhabditida</taxon>
        <taxon>Tylenchina</taxon>
        <taxon>Panagrolaimomorpha</taxon>
        <taxon>Strongyloidoidea</taxon>
        <taxon>Steinernematidae</taxon>
        <taxon>Steinernema</taxon>
    </lineage>
</organism>
<protein>
    <submittedName>
        <fullName evidence="1">Uncharacterized protein</fullName>
    </submittedName>
</protein>
<dbReference type="EMBL" id="JAUCMV010000002">
    <property type="protein sequence ID" value="KAK0421009.1"/>
    <property type="molecule type" value="Genomic_DNA"/>
</dbReference>
<keyword evidence="2" id="KW-1185">Reference proteome</keyword>
<accession>A0AA39M584</accession>
<reference evidence="1" key="1">
    <citation type="submission" date="2023-06" db="EMBL/GenBank/DDBJ databases">
        <title>Genomic analysis of the entomopathogenic nematode Steinernema hermaphroditum.</title>
        <authorList>
            <person name="Schwarz E.M."/>
            <person name="Heppert J.K."/>
            <person name="Baniya A."/>
            <person name="Schwartz H.T."/>
            <person name="Tan C.-H."/>
            <person name="Antoshechkin I."/>
            <person name="Sternberg P.W."/>
            <person name="Goodrich-Blair H."/>
            <person name="Dillman A.R."/>
        </authorList>
    </citation>
    <scope>NUCLEOTIDE SEQUENCE</scope>
    <source>
        <strain evidence="1">PS9179</strain>
        <tissue evidence="1">Whole animal</tissue>
    </source>
</reference>
<sequence>MRDKKDTERAAGHIVRFRHNLYPLLYDRTMNCLPYRFIESVMLRLCNNDDITALTTLEGLFGYVGRRMVRDRFSAHFEGKVELVQNCASKQIMDSFEPRFCASIKIYILSGNMLPPLSVATIKNLQQYARTTTLMVQARDLPEELLSVLTDIRVTEIALMSEPDNSIRYLAQTLIQKGQLRCAGVHDKFMEDRNVELFFPTLFQPQFRTLIFAQCDERIIELVRSFLEGNKKEIVGKCVGFQEPNEWTFEDFSAAFEGFNLEEGNSKNKECRVFIRL</sequence>
<gene>
    <name evidence="1" type="ORF">QR680_015020</name>
</gene>
<dbReference type="Proteomes" id="UP001175271">
    <property type="component" value="Unassembled WGS sequence"/>
</dbReference>
<proteinExistence type="predicted"/>
<dbReference type="AlphaFoldDB" id="A0AA39M584"/>
<evidence type="ECO:0000313" key="2">
    <source>
        <dbReference type="Proteomes" id="UP001175271"/>
    </source>
</evidence>